<dbReference type="GO" id="GO:0003677">
    <property type="term" value="F:DNA binding"/>
    <property type="evidence" value="ECO:0007669"/>
    <property type="project" value="InterPro"/>
</dbReference>
<dbReference type="Pfam" id="PF14520">
    <property type="entry name" value="HHH_5"/>
    <property type="match status" value="1"/>
</dbReference>
<dbReference type="InterPro" id="IPR010994">
    <property type="entry name" value="RuvA_2-like"/>
</dbReference>
<dbReference type="EMBL" id="MT142651">
    <property type="protein sequence ID" value="QJA86660.1"/>
    <property type="molecule type" value="Genomic_DNA"/>
</dbReference>
<proteinExistence type="predicted"/>
<dbReference type="Gene3D" id="3.40.50.10130">
    <property type="match status" value="1"/>
</dbReference>
<feature type="domain" description="ERCC4" evidence="1">
    <location>
        <begin position="24"/>
        <end position="150"/>
    </location>
</feature>
<gene>
    <name evidence="2" type="ORF">MM415B03145_0004</name>
</gene>
<dbReference type="AlphaFoldDB" id="A0A6M3KXJ7"/>
<dbReference type="SUPFAM" id="SSF52980">
    <property type="entry name" value="Restriction endonuclease-like"/>
    <property type="match status" value="1"/>
</dbReference>
<dbReference type="Pfam" id="PF02732">
    <property type="entry name" value="ERCC4"/>
    <property type="match status" value="1"/>
</dbReference>
<dbReference type="InterPro" id="IPR006166">
    <property type="entry name" value="ERCC4_domain"/>
</dbReference>
<accession>A0A6M3KXJ7</accession>
<sequence length="247" mass="27303">MILIDPRAGSKELLAHLPPTLAAFSRLDYGDAAWLGNGPKAAQSLVGVEVKSISDLLNSMTTGRLAGHQLIGLMNSYNVIYLLIYGAWRANPDDGLLELYQSGKWRTSSRGRKAQPAIYVENFLNTLSICCGIVVRMARSPKDAARVILSLYNWWQKDWDQHRSHKALSKSRLPTEGIFGWKASLLKQWGSCLPGIGDLKLDAVEAKFDNPLAMALADISEWQEIEGVGKKTAERVVNAIRGKEAIR</sequence>
<dbReference type="InterPro" id="IPR011335">
    <property type="entry name" value="Restrct_endonuc-II-like"/>
</dbReference>
<protein>
    <recommendedName>
        <fullName evidence="1">ERCC4 domain-containing protein</fullName>
    </recommendedName>
</protein>
<organism evidence="2">
    <name type="scientific">viral metagenome</name>
    <dbReference type="NCBI Taxonomy" id="1070528"/>
    <lineage>
        <taxon>unclassified sequences</taxon>
        <taxon>metagenomes</taxon>
        <taxon>organismal metagenomes</taxon>
    </lineage>
</organism>
<reference evidence="2" key="1">
    <citation type="submission" date="2020-03" db="EMBL/GenBank/DDBJ databases">
        <title>The deep terrestrial virosphere.</title>
        <authorList>
            <person name="Holmfeldt K."/>
            <person name="Nilsson E."/>
            <person name="Simone D."/>
            <person name="Lopez-Fernandez M."/>
            <person name="Wu X."/>
            <person name="de Brujin I."/>
            <person name="Lundin D."/>
            <person name="Andersson A."/>
            <person name="Bertilsson S."/>
            <person name="Dopson M."/>
        </authorList>
    </citation>
    <scope>NUCLEOTIDE SEQUENCE</scope>
    <source>
        <strain evidence="2">MM415B03145</strain>
    </source>
</reference>
<dbReference type="GO" id="GO:0006259">
    <property type="term" value="P:DNA metabolic process"/>
    <property type="evidence" value="ECO:0007669"/>
    <property type="project" value="UniProtKB-ARBA"/>
</dbReference>
<evidence type="ECO:0000259" key="1">
    <source>
        <dbReference type="Pfam" id="PF02732"/>
    </source>
</evidence>
<dbReference type="Gene3D" id="1.10.150.20">
    <property type="entry name" value="5' to 3' exonuclease, C-terminal subdomain"/>
    <property type="match status" value="1"/>
</dbReference>
<evidence type="ECO:0000313" key="2">
    <source>
        <dbReference type="EMBL" id="QJA86660.1"/>
    </source>
</evidence>
<dbReference type="GO" id="GO:0004518">
    <property type="term" value="F:nuclease activity"/>
    <property type="evidence" value="ECO:0007669"/>
    <property type="project" value="InterPro"/>
</dbReference>
<dbReference type="SUPFAM" id="SSF47781">
    <property type="entry name" value="RuvA domain 2-like"/>
    <property type="match status" value="1"/>
</dbReference>
<name>A0A6M3KXJ7_9ZZZZ</name>